<dbReference type="EMBL" id="JALLPJ020000577">
    <property type="protein sequence ID" value="KAL3788175.1"/>
    <property type="molecule type" value="Genomic_DNA"/>
</dbReference>
<sequence>MRKMATPPARRYIISFIAISASALLLIIVVRFNTNDHIPTTSIQHSTQQQFTRRLSEEIIPGPILNEQIIQDEPSQQSPLSPEEIQEKHIKQYLGGLYPKVDRQFHPLYLRDTLHPRTIDPKWGEVVDGDIPFFWHIPKASGSTMKNIMNFCFNLKRAEKVYGEASINEVRPNVINMDVSSPEGLKHAFDTNLLNENIIDVLVSNYFTSGSALFTPQHHGRAFTIMRHPIDLAESLFYYRRKASWEPSYRRDWNKITFAQYVASDEYIGNWMVHQLTGTMPWVELTEAHLEQAKSVLQAKVFVGISSQMDETVRQLKQYFHWMETQPFCVFNYLHSTPTNSNSHPKLERGGEQWMLVAEREKWDMSLYYYALELFAEQRERFPPEDKGSEALVSVMDNHH</sequence>
<protein>
    <recommendedName>
        <fullName evidence="4">Sulfotransferase domain-containing protein</fullName>
    </recommendedName>
</protein>
<keyword evidence="1" id="KW-0472">Membrane</keyword>
<dbReference type="InterPro" id="IPR027417">
    <property type="entry name" value="P-loop_NTPase"/>
</dbReference>
<feature type="transmembrane region" description="Helical" evidence="1">
    <location>
        <begin position="12"/>
        <end position="32"/>
    </location>
</feature>
<accession>A0ABD3PPI1</accession>
<keyword evidence="1" id="KW-1133">Transmembrane helix</keyword>
<organism evidence="2 3">
    <name type="scientific">Cyclotella atomus</name>
    <dbReference type="NCBI Taxonomy" id="382360"/>
    <lineage>
        <taxon>Eukaryota</taxon>
        <taxon>Sar</taxon>
        <taxon>Stramenopiles</taxon>
        <taxon>Ochrophyta</taxon>
        <taxon>Bacillariophyta</taxon>
        <taxon>Coscinodiscophyceae</taxon>
        <taxon>Thalassiosirophycidae</taxon>
        <taxon>Stephanodiscales</taxon>
        <taxon>Stephanodiscaceae</taxon>
        <taxon>Cyclotella</taxon>
    </lineage>
</organism>
<keyword evidence="1" id="KW-0812">Transmembrane</keyword>
<dbReference type="PANTHER" id="PTHR32301:SF6">
    <property type="entry name" value="GOLVESIN-RELATED"/>
    <property type="match status" value="1"/>
</dbReference>
<keyword evidence="3" id="KW-1185">Reference proteome</keyword>
<proteinExistence type="predicted"/>
<dbReference type="Gene3D" id="3.40.50.300">
    <property type="entry name" value="P-loop containing nucleotide triphosphate hydrolases"/>
    <property type="match status" value="1"/>
</dbReference>
<reference evidence="2 3" key="1">
    <citation type="submission" date="2024-10" db="EMBL/GenBank/DDBJ databases">
        <title>Updated reference genomes for cyclostephanoid diatoms.</title>
        <authorList>
            <person name="Roberts W.R."/>
            <person name="Alverson A.J."/>
        </authorList>
    </citation>
    <scope>NUCLEOTIDE SEQUENCE [LARGE SCALE GENOMIC DNA]</scope>
    <source>
        <strain evidence="2 3">AJA010-31</strain>
    </source>
</reference>
<evidence type="ECO:0000313" key="2">
    <source>
        <dbReference type="EMBL" id="KAL3788175.1"/>
    </source>
</evidence>
<dbReference type="PANTHER" id="PTHR32301">
    <property type="entry name" value="COUNTIN RECEPTOR CNR3-RELATED"/>
    <property type="match status" value="1"/>
</dbReference>
<evidence type="ECO:0008006" key="4">
    <source>
        <dbReference type="Google" id="ProtNLM"/>
    </source>
</evidence>
<evidence type="ECO:0000256" key="1">
    <source>
        <dbReference type="SAM" id="Phobius"/>
    </source>
</evidence>
<gene>
    <name evidence="2" type="ORF">ACHAWO_011756</name>
</gene>
<name>A0ABD3PPI1_9STRA</name>
<dbReference type="InterPro" id="IPR053259">
    <property type="entry name" value="Golvesin-related_Golgi"/>
</dbReference>
<evidence type="ECO:0000313" key="3">
    <source>
        <dbReference type="Proteomes" id="UP001530400"/>
    </source>
</evidence>
<dbReference type="AlphaFoldDB" id="A0ABD3PPI1"/>
<comment type="caution">
    <text evidence="2">The sequence shown here is derived from an EMBL/GenBank/DDBJ whole genome shotgun (WGS) entry which is preliminary data.</text>
</comment>
<dbReference type="Proteomes" id="UP001530400">
    <property type="component" value="Unassembled WGS sequence"/>
</dbReference>